<reference evidence="3" key="1">
    <citation type="journal article" date="2019" name="Int. J. Syst. Evol. Microbiol.">
        <title>The Global Catalogue of Microorganisms (GCM) 10K type strain sequencing project: providing services to taxonomists for standard genome sequencing and annotation.</title>
        <authorList>
            <consortium name="The Broad Institute Genomics Platform"/>
            <consortium name="The Broad Institute Genome Sequencing Center for Infectious Disease"/>
            <person name="Wu L."/>
            <person name="Ma J."/>
        </authorList>
    </citation>
    <scope>NUCLEOTIDE SEQUENCE [LARGE SCALE GENOMIC DNA]</scope>
    <source>
        <strain evidence="3">JCM 11483</strain>
    </source>
</reference>
<feature type="transmembrane region" description="Helical" evidence="1">
    <location>
        <begin position="141"/>
        <end position="164"/>
    </location>
</feature>
<gene>
    <name evidence="2" type="ORF">GCM10020260_20440</name>
</gene>
<dbReference type="RefSeq" id="WP_344720941.1">
    <property type="nucleotide sequence ID" value="NZ_BAAAYG010000007.1"/>
</dbReference>
<feature type="transmembrane region" description="Helical" evidence="1">
    <location>
        <begin position="34"/>
        <end position="51"/>
    </location>
</feature>
<dbReference type="Proteomes" id="UP001501736">
    <property type="component" value="Unassembled WGS sequence"/>
</dbReference>
<keyword evidence="1" id="KW-0472">Membrane</keyword>
<dbReference type="EMBL" id="BAAAYG010000007">
    <property type="protein sequence ID" value="GAA3286177.1"/>
    <property type="molecule type" value="Genomic_DNA"/>
</dbReference>
<evidence type="ECO:0000256" key="1">
    <source>
        <dbReference type="SAM" id="Phobius"/>
    </source>
</evidence>
<sequence>MTPERLSPDPSSRSARASAVPDAPADAAAYSPGLRWYGVLLLALLAVPRVITHDLALVPPGSPLNALLAVLPPVLWVFVVLLRRAPRPLLSLLAVGAVYGFLLALGHQLLWEQAFDGGTPQLGGRLQDLPPAANALLTRGAAVISSLFTGVALGLVTGAVAAGLQNLGRVMRRE</sequence>
<comment type="caution">
    <text evidence="2">The sequence shown here is derived from an EMBL/GenBank/DDBJ whole genome shotgun (WGS) entry which is preliminary data.</text>
</comment>
<keyword evidence="1" id="KW-0812">Transmembrane</keyword>
<accession>A0ABP6RFS8</accession>
<protein>
    <submittedName>
        <fullName evidence="2">Uncharacterized protein</fullName>
    </submittedName>
</protein>
<evidence type="ECO:0000313" key="3">
    <source>
        <dbReference type="Proteomes" id="UP001501736"/>
    </source>
</evidence>
<keyword evidence="3" id="KW-1185">Reference proteome</keyword>
<proteinExistence type="predicted"/>
<feature type="transmembrane region" description="Helical" evidence="1">
    <location>
        <begin position="63"/>
        <end position="82"/>
    </location>
</feature>
<name>A0ABP6RFS8_9MICC</name>
<keyword evidence="1" id="KW-1133">Transmembrane helix</keyword>
<evidence type="ECO:0000313" key="2">
    <source>
        <dbReference type="EMBL" id="GAA3286177.1"/>
    </source>
</evidence>
<organism evidence="2 3">
    <name type="scientific">Nesterenkonia halobia</name>
    <dbReference type="NCBI Taxonomy" id="37922"/>
    <lineage>
        <taxon>Bacteria</taxon>
        <taxon>Bacillati</taxon>
        <taxon>Actinomycetota</taxon>
        <taxon>Actinomycetes</taxon>
        <taxon>Micrococcales</taxon>
        <taxon>Micrococcaceae</taxon>
        <taxon>Nesterenkonia</taxon>
    </lineage>
</organism>
<feature type="transmembrane region" description="Helical" evidence="1">
    <location>
        <begin position="89"/>
        <end position="110"/>
    </location>
</feature>